<keyword evidence="1" id="KW-0812">Transmembrane</keyword>
<keyword evidence="1" id="KW-0472">Membrane</keyword>
<gene>
    <name evidence="2" type="ORF">DQQ01_04685</name>
</gene>
<reference evidence="3" key="1">
    <citation type="submission" date="2018-06" db="EMBL/GenBank/DDBJ databases">
        <title>Description of Blautia argi sp. nov., a new anaerobic isolated from dog feces.</title>
        <authorList>
            <person name="Chang Y.-H."/>
            <person name="Paek J."/>
            <person name="Shin Y."/>
        </authorList>
    </citation>
    <scope>NUCLEOTIDE SEQUENCE [LARGE SCALE GENOMIC DNA]</scope>
    <source>
        <strain evidence="3">KCTC 15426</strain>
    </source>
</reference>
<organism evidence="2 3">
    <name type="scientific">Blautia argi</name>
    <dbReference type="NCBI Taxonomy" id="1912897"/>
    <lineage>
        <taxon>Bacteria</taxon>
        <taxon>Bacillati</taxon>
        <taxon>Bacillota</taxon>
        <taxon>Clostridia</taxon>
        <taxon>Lachnospirales</taxon>
        <taxon>Lachnospiraceae</taxon>
        <taxon>Blautia</taxon>
    </lineage>
</organism>
<evidence type="ECO:0000313" key="3">
    <source>
        <dbReference type="Proteomes" id="UP000250003"/>
    </source>
</evidence>
<evidence type="ECO:0000313" key="2">
    <source>
        <dbReference type="EMBL" id="AWY97557.1"/>
    </source>
</evidence>
<sequence>MKRKNNKTQNTVLLQIETQANARLIAKTSKSMLAIFARYFGLGAGFCLLIWSFIEKPVFLTGVEIGIVLLLASFLIPWAMEIRAKKQLEKRLNKGSIKLEYKWYEDFLEIYSREGGRVNLSKIFYTDIRAMKKVSFGLSIQLQNRGVYYLFLDKEQKEEVIRLWEAKREKKTKDAV</sequence>
<dbReference type="Proteomes" id="UP000250003">
    <property type="component" value="Chromosome"/>
</dbReference>
<dbReference type="RefSeq" id="WP_111918809.1">
    <property type="nucleotide sequence ID" value="NZ_CAUWHR010000001.1"/>
</dbReference>
<dbReference type="KEGG" id="blau:DQQ01_04685"/>
<dbReference type="AlphaFoldDB" id="A0A2Z4U942"/>
<proteinExistence type="predicted"/>
<evidence type="ECO:0008006" key="4">
    <source>
        <dbReference type="Google" id="ProtNLM"/>
    </source>
</evidence>
<accession>A0A2Z4U942</accession>
<name>A0A2Z4U942_9FIRM</name>
<feature type="transmembrane region" description="Helical" evidence="1">
    <location>
        <begin position="33"/>
        <end position="54"/>
    </location>
</feature>
<keyword evidence="3" id="KW-1185">Reference proteome</keyword>
<evidence type="ECO:0000256" key="1">
    <source>
        <dbReference type="SAM" id="Phobius"/>
    </source>
</evidence>
<feature type="transmembrane region" description="Helical" evidence="1">
    <location>
        <begin position="60"/>
        <end position="80"/>
    </location>
</feature>
<protein>
    <recommendedName>
        <fullName evidence="4">YcxB family protein</fullName>
    </recommendedName>
</protein>
<keyword evidence="1" id="KW-1133">Transmembrane helix</keyword>
<dbReference type="EMBL" id="CP030280">
    <property type="protein sequence ID" value="AWY97557.1"/>
    <property type="molecule type" value="Genomic_DNA"/>
</dbReference>